<name>A0ABV4N3C8_9VIBR</name>
<dbReference type="Pfam" id="PF13689">
    <property type="entry name" value="DUF4154"/>
    <property type="match status" value="1"/>
</dbReference>
<accession>A0ABV4N3C8</accession>
<protein>
    <submittedName>
        <fullName evidence="2">YfiR family protein</fullName>
    </submittedName>
</protein>
<feature type="signal peptide" evidence="1">
    <location>
        <begin position="1"/>
        <end position="26"/>
    </location>
</feature>
<keyword evidence="3" id="KW-1185">Reference proteome</keyword>
<dbReference type="InterPro" id="IPR025293">
    <property type="entry name" value="YfiR/HmsC-like"/>
</dbReference>
<keyword evidence="1" id="KW-0732">Signal</keyword>
<feature type="chain" id="PRO_5046672207" evidence="1">
    <location>
        <begin position="27"/>
        <end position="175"/>
    </location>
</feature>
<dbReference type="Proteomes" id="UP001570071">
    <property type="component" value="Unassembled WGS sequence"/>
</dbReference>
<gene>
    <name evidence="2" type="ORF">AB6D66_21960</name>
</gene>
<reference evidence="2 3" key="1">
    <citation type="journal article" date="2024" name="ISME J.">
        <title>Tailless and filamentous prophages are predominant in marine Vibrio.</title>
        <authorList>
            <person name="Steensen K."/>
            <person name="Seneca J."/>
            <person name="Bartlau N."/>
            <person name="Yu X.A."/>
            <person name="Hussain F.A."/>
            <person name="Polz M.F."/>
        </authorList>
    </citation>
    <scope>NUCLEOTIDE SEQUENCE [LARGE SCALE GENOMIC DNA]</scope>
    <source>
        <strain evidence="2 3">10N.239.312.F12</strain>
    </source>
</reference>
<comment type="caution">
    <text evidence="2">The sequence shown here is derived from an EMBL/GenBank/DDBJ whole genome shotgun (WGS) entry which is preliminary data.</text>
</comment>
<dbReference type="RefSeq" id="WP_372126028.1">
    <property type="nucleotide sequence ID" value="NZ_JBFSSG010000075.1"/>
</dbReference>
<dbReference type="EMBL" id="JBFSSG010000075">
    <property type="protein sequence ID" value="MEZ8723747.1"/>
    <property type="molecule type" value="Genomic_DNA"/>
</dbReference>
<sequence length="175" mass="19671">MSFRRLLNRLFYCLAFAITFSPTVSAEGFKPYEVKAVYLFRIANFIQWHNESSMDSVQFCVIGNQKVADTLISITNGKSIRSLPIRVQQTISPECNITYLSDVERGSIETELNSNDVSPNMVTISDTLNFTELGGVIELTRINNKIKPKINLTNAKRGNYIIGSNLLRISIVEGK</sequence>
<proteinExistence type="predicted"/>
<evidence type="ECO:0000313" key="2">
    <source>
        <dbReference type="EMBL" id="MEZ8723747.1"/>
    </source>
</evidence>
<organism evidence="2 3">
    <name type="scientific">Vibrio pomeroyi</name>
    <dbReference type="NCBI Taxonomy" id="198832"/>
    <lineage>
        <taxon>Bacteria</taxon>
        <taxon>Pseudomonadati</taxon>
        <taxon>Pseudomonadota</taxon>
        <taxon>Gammaproteobacteria</taxon>
        <taxon>Vibrionales</taxon>
        <taxon>Vibrionaceae</taxon>
        <taxon>Vibrio</taxon>
    </lineage>
</organism>
<evidence type="ECO:0000256" key="1">
    <source>
        <dbReference type="SAM" id="SignalP"/>
    </source>
</evidence>
<evidence type="ECO:0000313" key="3">
    <source>
        <dbReference type="Proteomes" id="UP001570071"/>
    </source>
</evidence>